<feature type="chain" id="PRO_5019577772" evidence="1">
    <location>
        <begin position="23"/>
        <end position="348"/>
    </location>
</feature>
<accession>A0A427UPV5</accession>
<protein>
    <submittedName>
        <fullName evidence="2">DUF1176 domain-containing protein</fullName>
    </submittedName>
</protein>
<dbReference type="EMBL" id="RHXB01000017">
    <property type="protein sequence ID" value="RSE22529.1"/>
    <property type="molecule type" value="Genomic_DNA"/>
</dbReference>
<evidence type="ECO:0000313" key="3">
    <source>
        <dbReference type="Proteomes" id="UP000275331"/>
    </source>
</evidence>
<keyword evidence="1" id="KW-0732">Signal</keyword>
<dbReference type="Proteomes" id="UP000275331">
    <property type="component" value="Unassembled WGS sequence"/>
</dbReference>
<dbReference type="InterPro" id="IPR009560">
    <property type="entry name" value="DUF1176"/>
</dbReference>
<gene>
    <name evidence="2" type="ORF">EGT71_20840</name>
</gene>
<proteinExistence type="predicted"/>
<comment type="caution">
    <text evidence="2">The sequence shown here is derived from an EMBL/GenBank/DDBJ whole genome shotgun (WGS) entry which is preliminary data.</text>
</comment>
<dbReference type="OrthoDB" id="6183301at2"/>
<dbReference type="Pfam" id="PF06674">
    <property type="entry name" value="DUF1176"/>
    <property type="match status" value="1"/>
</dbReference>
<organism evidence="2 3">
    <name type="scientific">Atlantibacter subterraneus</name>
    <dbReference type="NCBI Taxonomy" id="255519"/>
    <lineage>
        <taxon>Bacteria</taxon>
        <taxon>Pseudomonadati</taxon>
        <taxon>Pseudomonadota</taxon>
        <taxon>Gammaproteobacteria</taxon>
        <taxon>Enterobacterales</taxon>
        <taxon>Enterobacteriaceae</taxon>
        <taxon>Atlantibacter</taxon>
    </lineage>
</organism>
<reference evidence="2 3" key="1">
    <citation type="submission" date="2018-10" db="EMBL/GenBank/DDBJ databases">
        <title>Transmission dynamics of multidrug resistant bacteria on intensive care unit surfaces.</title>
        <authorList>
            <person name="D'Souza A.W."/>
            <person name="Potter R.F."/>
            <person name="Wallace M."/>
            <person name="Shupe A."/>
            <person name="Patel S."/>
            <person name="Sun S."/>
            <person name="Gul D."/>
            <person name="Kwon J.H."/>
            <person name="Andleeb S."/>
            <person name="Burnham C.-A.D."/>
            <person name="Dantas G."/>
        </authorList>
    </citation>
    <scope>NUCLEOTIDE SEQUENCE [LARGE SCALE GENOMIC DNA]</scope>
    <source>
        <strain evidence="2 3">AS_373</strain>
    </source>
</reference>
<evidence type="ECO:0000313" key="2">
    <source>
        <dbReference type="EMBL" id="RSE22529.1"/>
    </source>
</evidence>
<sequence>MRPFGVSITALALCATSTGVLAADGVAFSHKNWEVVCDNTLTCRAAGYGPEEGSGGSVLLTREAGPGTAVQGRVMLADIEENDSPETVELTLFIDNQTMGTVAPGPDGDWELTQQQTDALIGAVKGSGVAEFRGGKAPFILSGEGANAVLLKMDDVQKRVNTPAALIKKGNKPENSVPAAPAMPVIVAAATLDAAEKPLDEAQTAVIRPLLQASVSADDCERLYPNEENAPEAISLTPLDDKHVLLSTLCWRAAYNEGYGYWVMDAALKGKPEIVTNSGTSYVKGIIDMAQKGRGLGDCWGNESWVWDGKTFQLSSSYTTGMCRYLRAGGTWVLPTFVTDVKKADNAL</sequence>
<feature type="signal peptide" evidence="1">
    <location>
        <begin position="1"/>
        <end position="22"/>
    </location>
</feature>
<evidence type="ECO:0000256" key="1">
    <source>
        <dbReference type="SAM" id="SignalP"/>
    </source>
</evidence>
<dbReference type="AlphaFoldDB" id="A0A427UPV5"/>
<name>A0A427UPV5_9ENTR</name>
<dbReference type="RefSeq" id="WP_125295203.1">
    <property type="nucleotide sequence ID" value="NZ_JAPTZM010000001.1"/>
</dbReference>